<dbReference type="InterPro" id="IPR013159">
    <property type="entry name" value="DnaA_C"/>
</dbReference>
<feature type="domain" description="Chromosomal replication initiator DnaA C-terminal" evidence="1">
    <location>
        <begin position="235"/>
        <end position="303"/>
    </location>
</feature>
<dbReference type="Gene3D" id="1.10.1750.10">
    <property type="match status" value="1"/>
</dbReference>
<dbReference type="SMART" id="SM01321">
    <property type="entry name" value="Y1_Tnp"/>
    <property type="match status" value="1"/>
</dbReference>
<evidence type="ECO:0008006" key="4">
    <source>
        <dbReference type="Google" id="ProtNLM"/>
    </source>
</evidence>
<name>A0A3B1DGQ9_9ZZZZ</name>
<dbReference type="GO" id="GO:0005524">
    <property type="term" value="F:ATP binding"/>
    <property type="evidence" value="ECO:0007669"/>
    <property type="project" value="InterPro"/>
</dbReference>
<dbReference type="SMART" id="SM00760">
    <property type="entry name" value="Bac_DnaA_C"/>
    <property type="match status" value="1"/>
</dbReference>
<evidence type="ECO:0000259" key="2">
    <source>
        <dbReference type="SMART" id="SM01321"/>
    </source>
</evidence>
<dbReference type="SUPFAM" id="SSF143422">
    <property type="entry name" value="Transposase IS200-like"/>
    <property type="match status" value="1"/>
</dbReference>
<dbReference type="InterPro" id="IPR010921">
    <property type="entry name" value="Trp_repressor/repl_initiator"/>
</dbReference>
<dbReference type="InterPro" id="IPR002686">
    <property type="entry name" value="Transposase_17"/>
</dbReference>
<accession>A0A3B1DGQ9</accession>
<dbReference type="AlphaFoldDB" id="A0A3B1DGQ9"/>
<feature type="domain" description="Transposase IS200-like" evidence="2">
    <location>
        <begin position="9"/>
        <end position="123"/>
    </location>
</feature>
<dbReference type="GO" id="GO:0004803">
    <property type="term" value="F:transposase activity"/>
    <property type="evidence" value="ECO:0007669"/>
    <property type="project" value="InterPro"/>
</dbReference>
<dbReference type="SUPFAM" id="SSF48295">
    <property type="entry name" value="TrpR-like"/>
    <property type="match status" value="1"/>
</dbReference>
<dbReference type="InterPro" id="IPR036515">
    <property type="entry name" value="Transposase_17_sf"/>
</dbReference>
<evidence type="ECO:0000313" key="3">
    <source>
        <dbReference type="EMBL" id="VAX35234.1"/>
    </source>
</evidence>
<dbReference type="GO" id="GO:0006275">
    <property type="term" value="P:regulation of DNA replication"/>
    <property type="evidence" value="ECO:0007669"/>
    <property type="project" value="InterPro"/>
</dbReference>
<dbReference type="Pfam" id="PF01797">
    <property type="entry name" value="Y1_Tnp"/>
    <property type="match status" value="1"/>
</dbReference>
<dbReference type="EMBL" id="UOGJ01000039">
    <property type="protein sequence ID" value="VAX35234.1"/>
    <property type="molecule type" value="Genomic_DNA"/>
</dbReference>
<proteinExistence type="predicted"/>
<reference evidence="3" key="1">
    <citation type="submission" date="2018-06" db="EMBL/GenBank/DDBJ databases">
        <authorList>
            <person name="Zhirakovskaya E."/>
        </authorList>
    </citation>
    <scope>NUCLEOTIDE SEQUENCE</scope>
</reference>
<dbReference type="PANTHER" id="PTHR34322:SF2">
    <property type="entry name" value="TRANSPOSASE IS200-LIKE DOMAIN-CONTAINING PROTEIN"/>
    <property type="match status" value="1"/>
</dbReference>
<dbReference type="GO" id="GO:0043565">
    <property type="term" value="F:sequence-specific DNA binding"/>
    <property type="evidence" value="ECO:0007669"/>
    <property type="project" value="InterPro"/>
</dbReference>
<dbReference type="GO" id="GO:0006313">
    <property type="term" value="P:DNA transposition"/>
    <property type="evidence" value="ECO:0007669"/>
    <property type="project" value="InterPro"/>
</dbReference>
<sequence length="343" mass="40053">MSRQARIIYEGAYYHVINRGQAKRKIYLDKADYKTFLNVLRNACEVYGVRIVAYCLMGNHYHILVHTPDANLPDFMRQLNGVYTQIFNQRHKGDGSLFKGRYKANVVQEGAYLLRLIRYIHLNPVKAKIVEKCADYAYSSHDCYVKGVENNWLRYKGLLRSQLKGKGRLLERYEEYMKMEDAELDEYLNVKKRKTIEAIILGDEEFKDQIKEKYLHEKRMYGEIPQAKRIRTEIVVKKIKEEVLKIFGVDEEALYQSVRGRENLARAMAIGLSREIGGMSHKDVGDMFGGISYKSVAKCCERLKVRCDGDKRVRKVFDRLKVICSQVETLNIIVGYDLKKNFE</sequence>
<dbReference type="Gene3D" id="3.30.70.1290">
    <property type="entry name" value="Transposase IS200-like"/>
    <property type="match status" value="1"/>
</dbReference>
<evidence type="ECO:0000259" key="1">
    <source>
        <dbReference type="SMART" id="SM00760"/>
    </source>
</evidence>
<protein>
    <recommendedName>
        <fullName evidence="4">Transposase IS200-like domain-containing protein</fullName>
    </recommendedName>
</protein>
<organism evidence="3">
    <name type="scientific">hydrothermal vent metagenome</name>
    <dbReference type="NCBI Taxonomy" id="652676"/>
    <lineage>
        <taxon>unclassified sequences</taxon>
        <taxon>metagenomes</taxon>
        <taxon>ecological metagenomes</taxon>
    </lineage>
</organism>
<dbReference type="PANTHER" id="PTHR34322">
    <property type="entry name" value="TRANSPOSASE, Y1_TNP DOMAIN-CONTAINING"/>
    <property type="match status" value="1"/>
</dbReference>
<dbReference type="GO" id="GO:0006270">
    <property type="term" value="P:DNA replication initiation"/>
    <property type="evidence" value="ECO:0007669"/>
    <property type="project" value="InterPro"/>
</dbReference>
<gene>
    <name evidence="3" type="ORF">MNBD_UNCLBAC01-1692</name>
</gene>